<dbReference type="EnsemblMetazoa" id="ASIC006292-RA">
    <property type="protein sequence ID" value="ASIC006292-PA"/>
    <property type="gene ID" value="ASIC006292"/>
</dbReference>
<evidence type="ECO:0000256" key="1">
    <source>
        <dbReference type="SAM" id="MobiDB-lite"/>
    </source>
</evidence>
<accession>A0A084VLG5</accession>
<gene>
    <name evidence="2" type="ORF">ZHAS_00006292</name>
</gene>
<evidence type="ECO:0000313" key="2">
    <source>
        <dbReference type="EMBL" id="KFB38809.1"/>
    </source>
</evidence>
<dbReference type="AlphaFoldDB" id="A0A084VLG5"/>
<reference evidence="2 4" key="1">
    <citation type="journal article" date="2014" name="BMC Genomics">
        <title>Genome sequence of Anopheles sinensis provides insight into genetics basis of mosquito competence for malaria parasites.</title>
        <authorList>
            <person name="Zhou D."/>
            <person name="Zhang D."/>
            <person name="Ding G."/>
            <person name="Shi L."/>
            <person name="Hou Q."/>
            <person name="Ye Y."/>
            <person name="Xu Y."/>
            <person name="Zhou H."/>
            <person name="Xiong C."/>
            <person name="Li S."/>
            <person name="Yu J."/>
            <person name="Hong S."/>
            <person name="Yu X."/>
            <person name="Zou P."/>
            <person name="Chen C."/>
            <person name="Chang X."/>
            <person name="Wang W."/>
            <person name="Lv Y."/>
            <person name="Sun Y."/>
            <person name="Ma L."/>
            <person name="Shen B."/>
            <person name="Zhu C."/>
        </authorList>
    </citation>
    <scope>NUCLEOTIDE SEQUENCE [LARGE SCALE GENOMIC DNA]</scope>
</reference>
<proteinExistence type="predicted"/>
<dbReference type="EMBL" id="ATLV01014491">
    <property type="status" value="NOT_ANNOTATED_CDS"/>
    <property type="molecule type" value="Genomic_DNA"/>
</dbReference>
<feature type="region of interest" description="Disordered" evidence="1">
    <location>
        <begin position="53"/>
        <end position="89"/>
    </location>
</feature>
<name>A0A084VLG5_ANOSI</name>
<protein>
    <submittedName>
        <fullName evidence="2 3">Lysine-2,3-aminomutase</fullName>
    </submittedName>
</protein>
<sequence>MSSDDEYEVDKKTPKTRQALILNSRARAQHLSRQIPACGVCSRRDQRSNLFIKNHPHWTGPHDRHPRETETNAKRQGLRRKRDLPPPSRLSLLAGDLGYDFKSDPPENRQEVLNCLPLSHPSLLSWFSFIGED</sequence>
<dbReference type="VEuPathDB" id="VectorBase:ASIC006292"/>
<evidence type="ECO:0000313" key="3">
    <source>
        <dbReference type="EnsemblMetazoa" id="ASIC006292-PA"/>
    </source>
</evidence>
<organism evidence="2">
    <name type="scientific">Anopheles sinensis</name>
    <name type="common">Mosquito</name>
    <dbReference type="NCBI Taxonomy" id="74873"/>
    <lineage>
        <taxon>Eukaryota</taxon>
        <taxon>Metazoa</taxon>
        <taxon>Ecdysozoa</taxon>
        <taxon>Arthropoda</taxon>
        <taxon>Hexapoda</taxon>
        <taxon>Insecta</taxon>
        <taxon>Pterygota</taxon>
        <taxon>Neoptera</taxon>
        <taxon>Endopterygota</taxon>
        <taxon>Diptera</taxon>
        <taxon>Nematocera</taxon>
        <taxon>Culicoidea</taxon>
        <taxon>Culicidae</taxon>
        <taxon>Anophelinae</taxon>
        <taxon>Anopheles</taxon>
    </lineage>
</organism>
<reference evidence="3" key="2">
    <citation type="submission" date="2020-05" db="UniProtKB">
        <authorList>
            <consortium name="EnsemblMetazoa"/>
        </authorList>
    </citation>
    <scope>IDENTIFICATION</scope>
</reference>
<dbReference type="Proteomes" id="UP000030765">
    <property type="component" value="Unassembled WGS sequence"/>
</dbReference>
<dbReference type="EMBL" id="KE524974">
    <property type="protein sequence ID" value="KFB38809.1"/>
    <property type="molecule type" value="Genomic_DNA"/>
</dbReference>
<evidence type="ECO:0000313" key="4">
    <source>
        <dbReference type="Proteomes" id="UP000030765"/>
    </source>
</evidence>
<keyword evidence="4" id="KW-1185">Reference proteome</keyword>
<feature type="compositionally biased region" description="Basic and acidic residues" evidence="1">
    <location>
        <begin position="60"/>
        <end position="73"/>
    </location>
</feature>